<name>A0A2P6MMP7_9EUKA</name>
<proteinExistence type="predicted"/>
<evidence type="ECO:0000313" key="2">
    <source>
        <dbReference type="Proteomes" id="UP000241769"/>
    </source>
</evidence>
<dbReference type="Proteomes" id="UP000241769">
    <property type="component" value="Unassembled WGS sequence"/>
</dbReference>
<reference evidence="1 2" key="1">
    <citation type="journal article" date="2018" name="Genome Biol. Evol.">
        <title>Multiple Roots of Fruiting Body Formation in Amoebozoa.</title>
        <authorList>
            <person name="Hillmann F."/>
            <person name="Forbes G."/>
            <person name="Novohradska S."/>
            <person name="Ferling I."/>
            <person name="Riege K."/>
            <person name="Groth M."/>
            <person name="Westermann M."/>
            <person name="Marz M."/>
            <person name="Spaller T."/>
            <person name="Winckler T."/>
            <person name="Schaap P."/>
            <person name="Glockner G."/>
        </authorList>
    </citation>
    <scope>NUCLEOTIDE SEQUENCE [LARGE SCALE GENOMIC DNA]</scope>
    <source>
        <strain evidence="1 2">Jena</strain>
    </source>
</reference>
<comment type="caution">
    <text evidence="1">The sequence shown here is derived from an EMBL/GenBank/DDBJ whole genome shotgun (WGS) entry which is preliminary data.</text>
</comment>
<accession>A0A2P6MMP7</accession>
<sequence>MDYDLVKTFPVKRTEPKAFDELPVSTLLNYLTRDNIIELIGFPNFSSLNEQVRQQTKDLQRRSILCLCLALQISKTKTETSIMGKEEKEEKKEWKEFTQEEKTEVLQQRIESHMRQQEKKKSIVYSHFGPPTMDVENNKLLFPCNICSKLIPLNASGAATITLV</sequence>
<evidence type="ECO:0000313" key="1">
    <source>
        <dbReference type="EMBL" id="PRP72980.1"/>
    </source>
</evidence>
<dbReference type="EMBL" id="MDYQ01000720">
    <property type="protein sequence ID" value="PRP72980.1"/>
    <property type="molecule type" value="Genomic_DNA"/>
</dbReference>
<protein>
    <submittedName>
        <fullName evidence="1">Uncharacterized protein</fullName>
    </submittedName>
</protein>
<dbReference type="InParanoid" id="A0A2P6MMP7"/>
<dbReference type="AlphaFoldDB" id="A0A2P6MMP7"/>
<organism evidence="1 2">
    <name type="scientific">Planoprotostelium fungivorum</name>
    <dbReference type="NCBI Taxonomy" id="1890364"/>
    <lineage>
        <taxon>Eukaryota</taxon>
        <taxon>Amoebozoa</taxon>
        <taxon>Evosea</taxon>
        <taxon>Variosea</taxon>
        <taxon>Cavosteliida</taxon>
        <taxon>Cavosteliaceae</taxon>
        <taxon>Planoprotostelium</taxon>
    </lineage>
</organism>
<keyword evidence="2" id="KW-1185">Reference proteome</keyword>
<gene>
    <name evidence="1" type="ORF">PROFUN_16901</name>
</gene>